<sequence>MKLLHTADWHLGKIVNFVHMTEDQQYILDRFIDIVKEEEPDVIIIAGDLYDRSIPPKQAVELLSRTLTTIIHELEIPVLAISGNHDSPDRLEFGSQIFRRQGLFLDTKLKEQRQPVTLHDQHGPVHFHLIPYVEPAEVAHIFDDSSIKTHQQAAEKLLEDINDRFDMKERHVWIGHAFLAGGMESESEERLSMIGGSPYIDAHLFKDFAYVALGHLHQPQRVTADHIRYSGSILKYSFSEVNHQKSVTIVEMDEQGQTSFEKIPLHPVRDFEIVEGFFEDLMDGNAAEDTNNYLHIRLLDDGQLIDPMGKLRKIYPNILHLERKRSSNKQQLDELNKAKERQQLSHQDLFASFYEDIKGDSIPEHRKALITSAVEYLREKERGQ</sequence>
<dbReference type="InterPro" id="IPR041796">
    <property type="entry name" value="Mre11_N"/>
</dbReference>
<evidence type="ECO:0000256" key="8">
    <source>
        <dbReference type="RuleBase" id="RU363069"/>
    </source>
</evidence>
<comment type="function">
    <text evidence="8">SbcCD cleaves DNA hairpin structures. These structures can inhibit DNA replication and are intermediates in certain DNA recombination reactions. The complex acts as a 3'-&gt;5' double strand exonuclease that can open hairpins. It also has a 5' single-strand endonuclease activity.</text>
</comment>
<dbReference type="Proteomes" id="UP000614490">
    <property type="component" value="Unassembled WGS sequence"/>
</dbReference>
<evidence type="ECO:0000256" key="6">
    <source>
        <dbReference type="ARBA" id="ARBA00022839"/>
    </source>
</evidence>
<dbReference type="InterPro" id="IPR004593">
    <property type="entry name" value="SbcD"/>
</dbReference>
<dbReference type="NCBIfam" id="TIGR00619">
    <property type="entry name" value="sbcd"/>
    <property type="match status" value="1"/>
</dbReference>
<dbReference type="CDD" id="cd00840">
    <property type="entry name" value="MPP_Mre11_N"/>
    <property type="match status" value="1"/>
</dbReference>
<reference evidence="11 12" key="1">
    <citation type="journal article" date="2005" name="Int. J. Syst. Evol. Microbiol.">
        <title>Halobacillus yeomjeoni sp. nov., isolated from a marine solar saltern in Korea.</title>
        <authorList>
            <person name="Yoon J.H."/>
            <person name="Kang S.J."/>
            <person name="Lee C.H."/>
            <person name="Oh H.W."/>
            <person name="Oh T.K."/>
        </authorList>
    </citation>
    <scope>NUCLEOTIDE SEQUENCE [LARGE SCALE GENOMIC DNA]</scope>
    <source>
        <strain evidence="11 12">KCTC 3957</strain>
    </source>
</reference>
<gene>
    <name evidence="8" type="primary">sbcD</name>
    <name evidence="11" type="ORF">H0267_04700</name>
</gene>
<evidence type="ECO:0000256" key="2">
    <source>
        <dbReference type="ARBA" id="ARBA00011322"/>
    </source>
</evidence>
<dbReference type="GO" id="GO:0006260">
    <property type="term" value="P:DNA replication"/>
    <property type="evidence" value="ECO:0007669"/>
    <property type="project" value="UniProtKB-KW"/>
</dbReference>
<evidence type="ECO:0000256" key="1">
    <source>
        <dbReference type="ARBA" id="ARBA00010555"/>
    </source>
</evidence>
<keyword evidence="6 8" id="KW-0269">Exonuclease</keyword>
<dbReference type="Pfam" id="PF00149">
    <property type="entry name" value="Metallophos"/>
    <property type="match status" value="1"/>
</dbReference>
<comment type="subunit">
    <text evidence="2 8">Heterodimer of SbcC and SbcD.</text>
</comment>
<keyword evidence="4 8" id="KW-0540">Nuclease</keyword>
<comment type="similarity">
    <text evidence="1 8">Belongs to the SbcD family.</text>
</comment>
<keyword evidence="7 8" id="KW-0233">DNA recombination</keyword>
<dbReference type="PANTHER" id="PTHR30337">
    <property type="entry name" value="COMPONENT OF ATP-DEPENDENT DSDNA EXONUCLEASE"/>
    <property type="match status" value="1"/>
</dbReference>
<evidence type="ECO:0000259" key="9">
    <source>
        <dbReference type="Pfam" id="PF00149"/>
    </source>
</evidence>
<dbReference type="InterPro" id="IPR026843">
    <property type="entry name" value="SbcD_C"/>
</dbReference>
<evidence type="ECO:0000256" key="5">
    <source>
        <dbReference type="ARBA" id="ARBA00022801"/>
    </source>
</evidence>
<evidence type="ECO:0000259" key="10">
    <source>
        <dbReference type="Pfam" id="PF12320"/>
    </source>
</evidence>
<comment type="caution">
    <text evidence="11">The sequence shown here is derived from an EMBL/GenBank/DDBJ whole genome shotgun (WGS) entry which is preliminary data.</text>
</comment>
<dbReference type="Gene3D" id="3.60.21.10">
    <property type="match status" value="1"/>
</dbReference>
<organism evidence="11 12">
    <name type="scientific">Halobacillus yeomjeoni</name>
    <dbReference type="NCBI Taxonomy" id="311194"/>
    <lineage>
        <taxon>Bacteria</taxon>
        <taxon>Bacillati</taxon>
        <taxon>Bacillota</taxon>
        <taxon>Bacilli</taxon>
        <taxon>Bacillales</taxon>
        <taxon>Bacillaceae</taxon>
        <taxon>Halobacillus</taxon>
    </lineage>
</organism>
<dbReference type="Pfam" id="PF12320">
    <property type="entry name" value="SbcD_C"/>
    <property type="match status" value="1"/>
</dbReference>
<evidence type="ECO:0000256" key="7">
    <source>
        <dbReference type="ARBA" id="ARBA00023172"/>
    </source>
</evidence>
<dbReference type="PANTHER" id="PTHR30337:SF0">
    <property type="entry name" value="NUCLEASE SBCCD SUBUNIT D"/>
    <property type="match status" value="1"/>
</dbReference>
<keyword evidence="5 8" id="KW-0378">Hydrolase</keyword>
<dbReference type="SUPFAM" id="SSF56300">
    <property type="entry name" value="Metallo-dependent phosphatases"/>
    <property type="match status" value="1"/>
</dbReference>
<proteinExistence type="inferred from homology"/>
<dbReference type="InterPro" id="IPR029052">
    <property type="entry name" value="Metallo-depent_PP-like"/>
</dbReference>
<keyword evidence="8" id="KW-0235">DNA replication</keyword>
<protein>
    <recommendedName>
        <fullName evidence="3 8">Nuclease SbcCD subunit D</fullName>
    </recommendedName>
</protein>
<dbReference type="GO" id="GO:0008408">
    <property type="term" value="F:3'-5' exonuclease activity"/>
    <property type="evidence" value="ECO:0007669"/>
    <property type="project" value="InterPro"/>
</dbReference>
<dbReference type="InterPro" id="IPR050535">
    <property type="entry name" value="DNA_Repair-Maintenance_Comp"/>
</dbReference>
<dbReference type="AlphaFoldDB" id="A0A931HTZ2"/>
<feature type="domain" description="Calcineurin-like phosphoesterase" evidence="9">
    <location>
        <begin position="1"/>
        <end position="219"/>
    </location>
</feature>
<feature type="domain" description="Nuclease SbcCD subunit D C-terminal" evidence="10">
    <location>
        <begin position="268"/>
        <end position="356"/>
    </location>
</feature>
<dbReference type="GO" id="GO:0006310">
    <property type="term" value="P:DNA recombination"/>
    <property type="evidence" value="ECO:0007669"/>
    <property type="project" value="UniProtKB-KW"/>
</dbReference>
<evidence type="ECO:0000256" key="3">
    <source>
        <dbReference type="ARBA" id="ARBA00013365"/>
    </source>
</evidence>
<dbReference type="GO" id="GO:0004519">
    <property type="term" value="F:endonuclease activity"/>
    <property type="evidence" value="ECO:0007669"/>
    <property type="project" value="UniProtKB-KW"/>
</dbReference>
<dbReference type="EMBL" id="JADZSC010000001">
    <property type="protein sequence ID" value="MBH0229509.1"/>
    <property type="molecule type" value="Genomic_DNA"/>
</dbReference>
<name>A0A931HTZ2_9BACI</name>
<dbReference type="RefSeq" id="WP_197316113.1">
    <property type="nucleotide sequence ID" value="NZ_JADZSC010000001.1"/>
</dbReference>
<keyword evidence="8" id="KW-0255">Endonuclease</keyword>
<keyword evidence="12" id="KW-1185">Reference proteome</keyword>
<evidence type="ECO:0000313" key="12">
    <source>
        <dbReference type="Proteomes" id="UP000614490"/>
    </source>
</evidence>
<evidence type="ECO:0000256" key="4">
    <source>
        <dbReference type="ARBA" id="ARBA00022722"/>
    </source>
</evidence>
<accession>A0A931HTZ2</accession>
<evidence type="ECO:0000313" key="11">
    <source>
        <dbReference type="EMBL" id="MBH0229509.1"/>
    </source>
</evidence>
<dbReference type="InterPro" id="IPR004843">
    <property type="entry name" value="Calcineurin-like_PHP"/>
</dbReference>